<feature type="compositionally biased region" description="Low complexity" evidence="1">
    <location>
        <begin position="591"/>
        <end position="656"/>
    </location>
</feature>
<evidence type="ECO:0000313" key="2">
    <source>
        <dbReference type="EMBL" id="KAK3917805.1"/>
    </source>
</evidence>
<dbReference type="EMBL" id="JAHWGI010000789">
    <property type="protein sequence ID" value="KAK3917805.1"/>
    <property type="molecule type" value="Genomic_DNA"/>
</dbReference>
<sequence>MSTAAPKSRARHEKKPDAQVQQPVPVVQPVSVPGAGAGVAGVPPPSCPQLRLLQKKPGITSSVWDTFHLVKDRATGLEVGTAMCIRCECVLSFKSGSSSLKKHRDYHCTSTLGSMAGPGAPFRPVPGALREMFTDKMAKTCALTMGPIQLLTSPAVVSLIQTAVDISVRCKGRVNVKELMPHATTVVNRIDARAEHMRKVVVPRIKQAIADSRCQASTDMWTDDEQKRHFIAITTTVVDEQGEVPETHDLVVAKFPSSMKATGVNIRNAMFRAMAEMGFTAAEFEAIQWVTDKGANIRKALEDVSREDCAAHMINTVVRSTFTIPYYELRGVAMASAVKSTTDLLQTAEDAVKAVRSAKPGLAVRGVDLPKLKKSLQVPNKQFTSNYSAMLRSLFTHKKQVLAVLRATGEQHQGLADRLEQDLDSTLFSDLRDFFTPLDKTCHVTGSDLASVKSHLEIRPNDSQDIISLKAAVQDLRTIIDVLILIKEAKEVVKYLKSSGLASSLTKKVLQECETRWNSIQTMLHSVEDMYDEVSATTLTPRPESLPSRCARSPCHRQPFSPVRGPRRALASFPVASPAPAASPAALPVSSAVSSPVSSSTPTPSPAPVSSSTPTASPAPVSSSTPTASPAPVSSSTPAASPVASPVSSPMASPAPVSSPAPAPVSSLAPVALPAPAATPVSSPMAWPAPVSSPAPTPVSSLAPIVAVLAGEEGQGGRMGKVDRPMLEWLTRFLQEFKEETKTLEGNDHPTLPFVVLVSSALRDHCEPSLFDTDHLRRRSSTRA</sequence>
<feature type="region of interest" description="Disordered" evidence="1">
    <location>
        <begin position="591"/>
        <end position="698"/>
    </location>
</feature>
<accession>A0AAE1HC73</accession>
<dbReference type="Proteomes" id="UP001219518">
    <property type="component" value="Unassembled WGS sequence"/>
</dbReference>
<feature type="compositionally biased region" description="Low complexity" evidence="1">
    <location>
        <begin position="664"/>
        <end position="690"/>
    </location>
</feature>
<organism evidence="2 3">
    <name type="scientific">Frankliniella fusca</name>
    <dbReference type="NCBI Taxonomy" id="407009"/>
    <lineage>
        <taxon>Eukaryota</taxon>
        <taxon>Metazoa</taxon>
        <taxon>Ecdysozoa</taxon>
        <taxon>Arthropoda</taxon>
        <taxon>Hexapoda</taxon>
        <taxon>Insecta</taxon>
        <taxon>Pterygota</taxon>
        <taxon>Neoptera</taxon>
        <taxon>Paraneoptera</taxon>
        <taxon>Thysanoptera</taxon>
        <taxon>Terebrantia</taxon>
        <taxon>Thripoidea</taxon>
        <taxon>Thripidae</taxon>
        <taxon>Frankliniella</taxon>
    </lineage>
</organism>
<evidence type="ECO:0000313" key="3">
    <source>
        <dbReference type="Proteomes" id="UP001219518"/>
    </source>
</evidence>
<protein>
    <submittedName>
        <fullName evidence="2">Transposable element Hobo transposase</fullName>
    </submittedName>
</protein>
<evidence type="ECO:0000256" key="1">
    <source>
        <dbReference type="SAM" id="MobiDB-lite"/>
    </source>
</evidence>
<reference evidence="2" key="1">
    <citation type="submission" date="2021-07" db="EMBL/GenBank/DDBJ databases">
        <authorList>
            <person name="Catto M.A."/>
            <person name="Jacobson A."/>
            <person name="Kennedy G."/>
            <person name="Labadie P."/>
            <person name="Hunt B.G."/>
            <person name="Srinivasan R."/>
        </authorList>
    </citation>
    <scope>NUCLEOTIDE SEQUENCE</scope>
    <source>
        <strain evidence="2">PL_HMW_Pooled</strain>
        <tissue evidence="2">Head</tissue>
    </source>
</reference>
<gene>
    <name evidence="2" type="ORF">KUF71_007250</name>
</gene>
<keyword evidence="3" id="KW-1185">Reference proteome</keyword>
<reference evidence="2" key="2">
    <citation type="journal article" date="2023" name="BMC Genomics">
        <title>Pest status, molecular evolution, and epigenetic factors derived from the genome assembly of Frankliniella fusca, a thysanopteran phytovirus vector.</title>
        <authorList>
            <person name="Catto M.A."/>
            <person name="Labadie P.E."/>
            <person name="Jacobson A.L."/>
            <person name="Kennedy G.G."/>
            <person name="Srinivasan R."/>
            <person name="Hunt B.G."/>
        </authorList>
    </citation>
    <scope>NUCLEOTIDE SEQUENCE</scope>
    <source>
        <strain evidence="2">PL_HMW_Pooled</strain>
    </source>
</reference>
<dbReference type="InterPro" id="IPR012337">
    <property type="entry name" value="RNaseH-like_sf"/>
</dbReference>
<dbReference type="Gene3D" id="1.10.10.1070">
    <property type="entry name" value="Zinc finger, BED domain-containing"/>
    <property type="match status" value="1"/>
</dbReference>
<dbReference type="InterPro" id="IPR036236">
    <property type="entry name" value="Znf_C2H2_sf"/>
</dbReference>
<feature type="region of interest" description="Disordered" evidence="1">
    <location>
        <begin position="1"/>
        <end position="25"/>
    </location>
</feature>
<dbReference type="SUPFAM" id="SSF53098">
    <property type="entry name" value="Ribonuclease H-like"/>
    <property type="match status" value="1"/>
</dbReference>
<comment type="caution">
    <text evidence="2">The sequence shown here is derived from an EMBL/GenBank/DDBJ whole genome shotgun (WGS) entry which is preliminary data.</text>
</comment>
<feature type="region of interest" description="Disordered" evidence="1">
    <location>
        <begin position="539"/>
        <end position="564"/>
    </location>
</feature>
<dbReference type="SUPFAM" id="SSF57667">
    <property type="entry name" value="beta-beta-alpha zinc fingers"/>
    <property type="match status" value="1"/>
</dbReference>
<name>A0AAE1HC73_9NEOP</name>
<dbReference type="AlphaFoldDB" id="A0AAE1HC73"/>
<dbReference type="SMART" id="SM00614">
    <property type="entry name" value="ZnF_BED"/>
    <property type="match status" value="1"/>
</dbReference>
<dbReference type="PANTHER" id="PTHR47771">
    <property type="entry name" value="LD27203P-RELATED"/>
    <property type="match status" value="1"/>
</dbReference>
<proteinExistence type="predicted"/>
<dbReference type="PANTHER" id="PTHR47771:SF14">
    <property type="entry name" value="RH73259P"/>
    <property type="match status" value="1"/>
</dbReference>
<dbReference type="SUPFAM" id="SSF140996">
    <property type="entry name" value="Hermes dimerisation domain"/>
    <property type="match status" value="1"/>
</dbReference>